<evidence type="ECO:0000259" key="7">
    <source>
        <dbReference type="Pfam" id="PF02706"/>
    </source>
</evidence>
<dbReference type="EMBL" id="QENY01000006">
    <property type="protein sequence ID" value="PVX56499.1"/>
    <property type="molecule type" value="Genomic_DNA"/>
</dbReference>
<gene>
    <name evidence="8" type="ORF">C7379_10671</name>
</gene>
<dbReference type="AlphaFoldDB" id="A0A2U0UFV3"/>
<dbReference type="OrthoDB" id="1522571at2"/>
<dbReference type="Pfam" id="PF02706">
    <property type="entry name" value="Wzz"/>
    <property type="match status" value="1"/>
</dbReference>
<dbReference type="PANTHER" id="PTHR32309:SF13">
    <property type="entry name" value="FERRIC ENTEROBACTIN TRANSPORT PROTEIN FEPE"/>
    <property type="match status" value="1"/>
</dbReference>
<proteinExistence type="predicted"/>
<dbReference type="GO" id="GO:0005886">
    <property type="term" value="C:plasma membrane"/>
    <property type="evidence" value="ECO:0007669"/>
    <property type="project" value="UniProtKB-SubCell"/>
</dbReference>
<keyword evidence="3 6" id="KW-0812">Transmembrane</keyword>
<evidence type="ECO:0000256" key="5">
    <source>
        <dbReference type="ARBA" id="ARBA00023136"/>
    </source>
</evidence>
<accession>A0A2U0UFV3</accession>
<feature type="transmembrane region" description="Helical" evidence="6">
    <location>
        <begin position="324"/>
        <end position="343"/>
    </location>
</feature>
<dbReference type="Proteomes" id="UP000245870">
    <property type="component" value="Unassembled WGS sequence"/>
</dbReference>
<evidence type="ECO:0000313" key="8">
    <source>
        <dbReference type="EMBL" id="PVX56499.1"/>
    </source>
</evidence>
<dbReference type="InterPro" id="IPR003856">
    <property type="entry name" value="LPS_length_determ_N"/>
</dbReference>
<keyword evidence="9" id="KW-1185">Reference proteome</keyword>
<keyword evidence="5 6" id="KW-0472">Membrane</keyword>
<feature type="transmembrane region" description="Helical" evidence="6">
    <location>
        <begin position="26"/>
        <end position="44"/>
    </location>
</feature>
<evidence type="ECO:0000256" key="3">
    <source>
        <dbReference type="ARBA" id="ARBA00022692"/>
    </source>
</evidence>
<evidence type="ECO:0000256" key="2">
    <source>
        <dbReference type="ARBA" id="ARBA00022475"/>
    </source>
</evidence>
<keyword evidence="4 6" id="KW-1133">Transmembrane helix</keyword>
<keyword evidence="2" id="KW-1003">Cell membrane</keyword>
<evidence type="ECO:0000256" key="4">
    <source>
        <dbReference type="ARBA" id="ARBA00022989"/>
    </source>
</evidence>
<evidence type="ECO:0000256" key="6">
    <source>
        <dbReference type="SAM" id="Phobius"/>
    </source>
</evidence>
<dbReference type="PANTHER" id="PTHR32309">
    <property type="entry name" value="TYROSINE-PROTEIN KINASE"/>
    <property type="match status" value="1"/>
</dbReference>
<reference evidence="8 9" key="1">
    <citation type="submission" date="2018-05" db="EMBL/GenBank/DDBJ databases">
        <title>Genomic Encyclopedia of Type Strains, Phase IV (KMG-IV): sequencing the most valuable type-strain genomes for metagenomic binning, comparative biology and taxonomic classification.</title>
        <authorList>
            <person name="Goeker M."/>
        </authorList>
    </citation>
    <scope>NUCLEOTIDE SEQUENCE [LARGE SCALE GENOMIC DNA]</scope>
    <source>
        <strain evidence="8 9">DSM 100333</strain>
    </source>
</reference>
<name>A0A2U0UFV3_9BACT</name>
<protein>
    <submittedName>
        <fullName evidence="8">Subunit length determinant protein</fullName>
    </submittedName>
</protein>
<comment type="caution">
    <text evidence="8">The sequence shown here is derived from an EMBL/GenBank/DDBJ whole genome shotgun (WGS) entry which is preliminary data.</text>
</comment>
<sequence length="353" mass="40122">MEENKISHEIDLLKLAGKVLKEWKTLLLFILCSMTIGIIVALSTPKEYSANVLLAPELSSGGLGLSSNLEDMASSFGFDISGKSSMDAIYPELYPDIFQSTDFLLGLFSTPVRLKDNPTIRSYKDHIQNETKFPFWYYPKLWVANLLKKKTSTSEQAGQKDRFKISKIDYDLCNAISKKILCNIDKKTSVISISVSDQDPLVAAIMADTLQNRLQTYITNYRTQKARADMNYYKALTVKAKQDYEKARRTYGGYADANTDIILESFKAKQEDLENDMQLKYNAYTSLNTQLQAAKAKVQERTPAFTILQKPIMPYIASSMPRSLMVILFMLVGLFLDVLWILYGKNYLKKKKS</sequence>
<feature type="domain" description="Polysaccharide chain length determinant N-terminal" evidence="7">
    <location>
        <begin position="9"/>
        <end position="79"/>
    </location>
</feature>
<organism evidence="8 9">
    <name type="scientific">Hallella colorans</name>
    <dbReference type="NCBI Taxonomy" id="1703337"/>
    <lineage>
        <taxon>Bacteria</taxon>
        <taxon>Pseudomonadati</taxon>
        <taxon>Bacteroidota</taxon>
        <taxon>Bacteroidia</taxon>
        <taxon>Bacteroidales</taxon>
        <taxon>Prevotellaceae</taxon>
        <taxon>Hallella</taxon>
    </lineage>
</organism>
<dbReference type="GO" id="GO:0004713">
    <property type="term" value="F:protein tyrosine kinase activity"/>
    <property type="evidence" value="ECO:0007669"/>
    <property type="project" value="TreeGrafter"/>
</dbReference>
<comment type="subcellular location">
    <subcellularLocation>
        <location evidence="1">Cell membrane</location>
        <topology evidence="1">Multi-pass membrane protein</topology>
    </subcellularLocation>
</comment>
<evidence type="ECO:0000256" key="1">
    <source>
        <dbReference type="ARBA" id="ARBA00004651"/>
    </source>
</evidence>
<dbReference type="RefSeq" id="WP_116616179.1">
    <property type="nucleotide sequence ID" value="NZ_QENY01000006.1"/>
</dbReference>
<dbReference type="InterPro" id="IPR050445">
    <property type="entry name" value="Bact_polysacc_biosynth/exp"/>
</dbReference>
<evidence type="ECO:0000313" key="9">
    <source>
        <dbReference type="Proteomes" id="UP000245870"/>
    </source>
</evidence>